<dbReference type="Gene3D" id="1.20.1250.20">
    <property type="entry name" value="MFS general substrate transporter like domains"/>
    <property type="match status" value="1"/>
</dbReference>
<dbReference type="EMBL" id="JARRAG010000002">
    <property type="protein sequence ID" value="MDG3007336.1"/>
    <property type="molecule type" value="Genomic_DNA"/>
</dbReference>
<evidence type="ECO:0000256" key="7">
    <source>
        <dbReference type="SAM" id="Phobius"/>
    </source>
</evidence>
<feature type="domain" description="Major facilitator superfamily (MFS) profile" evidence="8">
    <location>
        <begin position="38"/>
        <end position="464"/>
    </location>
</feature>
<evidence type="ECO:0000256" key="6">
    <source>
        <dbReference type="SAM" id="MobiDB-lite"/>
    </source>
</evidence>
<keyword evidence="3 7" id="KW-0812">Transmembrane</keyword>
<dbReference type="PROSITE" id="PS50850">
    <property type="entry name" value="MFS"/>
    <property type="match status" value="1"/>
</dbReference>
<comment type="caution">
    <text evidence="9">The sequence shown here is derived from an EMBL/GenBank/DDBJ whole genome shotgun (WGS) entry which is preliminary data.</text>
</comment>
<dbReference type="RefSeq" id="WP_277863617.1">
    <property type="nucleotide sequence ID" value="NZ_JARRAG010000002.1"/>
</dbReference>
<dbReference type="Proteomes" id="UP001216907">
    <property type="component" value="Unassembled WGS sequence"/>
</dbReference>
<evidence type="ECO:0000313" key="10">
    <source>
        <dbReference type="Proteomes" id="UP001216907"/>
    </source>
</evidence>
<feature type="transmembrane region" description="Helical" evidence="7">
    <location>
        <begin position="163"/>
        <end position="184"/>
    </location>
</feature>
<gene>
    <name evidence="9" type="ORF">PZE19_26540</name>
</gene>
<organism evidence="9 10">
    <name type="scientific">Paludisphaera mucosa</name>
    <dbReference type="NCBI Taxonomy" id="3030827"/>
    <lineage>
        <taxon>Bacteria</taxon>
        <taxon>Pseudomonadati</taxon>
        <taxon>Planctomycetota</taxon>
        <taxon>Planctomycetia</taxon>
        <taxon>Isosphaerales</taxon>
        <taxon>Isosphaeraceae</taxon>
        <taxon>Paludisphaera</taxon>
    </lineage>
</organism>
<feature type="transmembrane region" description="Helical" evidence="7">
    <location>
        <begin position="249"/>
        <end position="270"/>
    </location>
</feature>
<dbReference type="InterPro" id="IPR036259">
    <property type="entry name" value="MFS_trans_sf"/>
</dbReference>
<keyword evidence="10" id="KW-1185">Reference proteome</keyword>
<keyword evidence="2" id="KW-0813">Transport</keyword>
<feature type="transmembrane region" description="Helical" evidence="7">
    <location>
        <begin position="33"/>
        <end position="56"/>
    </location>
</feature>
<dbReference type="InterPro" id="IPR044770">
    <property type="entry name" value="MFS_spinster-like"/>
</dbReference>
<feature type="transmembrane region" description="Helical" evidence="7">
    <location>
        <begin position="290"/>
        <end position="311"/>
    </location>
</feature>
<evidence type="ECO:0000313" key="9">
    <source>
        <dbReference type="EMBL" id="MDG3007336.1"/>
    </source>
</evidence>
<evidence type="ECO:0000256" key="1">
    <source>
        <dbReference type="ARBA" id="ARBA00004141"/>
    </source>
</evidence>
<dbReference type="SUPFAM" id="SSF103473">
    <property type="entry name" value="MFS general substrate transporter"/>
    <property type="match status" value="1"/>
</dbReference>
<dbReference type="InterPro" id="IPR011701">
    <property type="entry name" value="MFS"/>
</dbReference>
<feature type="transmembrane region" description="Helical" evidence="7">
    <location>
        <begin position="190"/>
        <end position="211"/>
    </location>
</feature>
<sequence length="493" mass="51154">MTQPSNEPIAGGEPSPTRADPFRDLPGPRPAPWWAWALLGFLFLANVLAAVDHWLFTALTLPLGRELELWDDQADWLETLPLIAAALWAPTLGYFADHVRRPRLLALGIAVFGLASVATALATSFEPLQRARALVGVGTATFGVVALTILMDLFPRTVRARVLAIYFLAGPVGAAAALNFGPALAVATTWHTAFLIAGAPALVLALASLALPDPVRGVSEGTPVPRLRLHEARGARGEDYVDLMVNSSFTYAVFGLTFTGFAIGGLTAWLPTFLTGVRGFTGPQATILTATIPPAAAAVGLLAGAWLADLWGRTDPRAYFLVPALAASLALPLWLATALGPARPWQFGVLFATIALLFANLGPCYAIVAAVAAPNMRGVACGSALAVSHLLGDVWSPRLMAWGAEVFGQPDAMATSFGKALATLGATPRVVGGRPAENVAAALLFAAPTLAAAGFVLLAGARHLPRESALMLANLRAAPPPAGAARVATPPGP</sequence>
<dbReference type="PANTHER" id="PTHR23505:SF79">
    <property type="entry name" value="PROTEIN SPINSTER"/>
    <property type="match status" value="1"/>
</dbReference>
<dbReference type="InterPro" id="IPR020846">
    <property type="entry name" value="MFS_dom"/>
</dbReference>
<evidence type="ECO:0000256" key="4">
    <source>
        <dbReference type="ARBA" id="ARBA00022989"/>
    </source>
</evidence>
<proteinExistence type="predicted"/>
<protein>
    <submittedName>
        <fullName evidence="9">MFS transporter</fullName>
    </submittedName>
</protein>
<feature type="transmembrane region" description="Helical" evidence="7">
    <location>
        <begin position="131"/>
        <end position="151"/>
    </location>
</feature>
<feature type="transmembrane region" description="Helical" evidence="7">
    <location>
        <begin position="318"/>
        <end position="339"/>
    </location>
</feature>
<feature type="transmembrane region" description="Helical" evidence="7">
    <location>
        <begin position="439"/>
        <end position="461"/>
    </location>
</feature>
<feature type="transmembrane region" description="Helical" evidence="7">
    <location>
        <begin position="104"/>
        <end position="125"/>
    </location>
</feature>
<feature type="region of interest" description="Disordered" evidence="6">
    <location>
        <begin position="1"/>
        <end position="23"/>
    </location>
</feature>
<dbReference type="PANTHER" id="PTHR23505">
    <property type="entry name" value="SPINSTER"/>
    <property type="match status" value="1"/>
</dbReference>
<keyword evidence="5 7" id="KW-0472">Membrane</keyword>
<evidence type="ECO:0000259" key="8">
    <source>
        <dbReference type="PROSITE" id="PS50850"/>
    </source>
</evidence>
<name>A0ABT6FIC7_9BACT</name>
<evidence type="ECO:0000256" key="5">
    <source>
        <dbReference type="ARBA" id="ARBA00023136"/>
    </source>
</evidence>
<comment type="subcellular location">
    <subcellularLocation>
        <location evidence="1">Membrane</location>
        <topology evidence="1">Multi-pass membrane protein</topology>
    </subcellularLocation>
</comment>
<accession>A0ABT6FIC7</accession>
<reference evidence="9 10" key="1">
    <citation type="submission" date="2023-03" db="EMBL/GenBank/DDBJ databases">
        <title>Paludisphaera mucosa sp. nov. a novel planctomycete from northern fen.</title>
        <authorList>
            <person name="Ivanova A."/>
        </authorList>
    </citation>
    <scope>NUCLEOTIDE SEQUENCE [LARGE SCALE GENOMIC DNA]</scope>
    <source>
        <strain evidence="9 10">Pla2</strain>
    </source>
</reference>
<dbReference type="Pfam" id="PF07690">
    <property type="entry name" value="MFS_1"/>
    <property type="match status" value="1"/>
</dbReference>
<evidence type="ECO:0000256" key="3">
    <source>
        <dbReference type="ARBA" id="ARBA00022692"/>
    </source>
</evidence>
<feature type="transmembrane region" description="Helical" evidence="7">
    <location>
        <begin position="345"/>
        <end position="368"/>
    </location>
</feature>
<keyword evidence="4 7" id="KW-1133">Transmembrane helix</keyword>
<evidence type="ECO:0000256" key="2">
    <source>
        <dbReference type="ARBA" id="ARBA00022448"/>
    </source>
</evidence>